<name>A0A426XVY0_ENSVE</name>
<proteinExistence type="predicted"/>
<organism evidence="1 2">
    <name type="scientific">Ensete ventricosum</name>
    <name type="common">Abyssinian banana</name>
    <name type="synonym">Musa ensete</name>
    <dbReference type="NCBI Taxonomy" id="4639"/>
    <lineage>
        <taxon>Eukaryota</taxon>
        <taxon>Viridiplantae</taxon>
        <taxon>Streptophyta</taxon>
        <taxon>Embryophyta</taxon>
        <taxon>Tracheophyta</taxon>
        <taxon>Spermatophyta</taxon>
        <taxon>Magnoliopsida</taxon>
        <taxon>Liliopsida</taxon>
        <taxon>Zingiberales</taxon>
        <taxon>Musaceae</taxon>
        <taxon>Ensete</taxon>
    </lineage>
</organism>
<dbReference type="Proteomes" id="UP000287651">
    <property type="component" value="Unassembled WGS sequence"/>
</dbReference>
<dbReference type="EMBL" id="AMZH03017129">
    <property type="protein sequence ID" value="RRT43461.1"/>
    <property type="molecule type" value="Genomic_DNA"/>
</dbReference>
<sequence length="176" mass="19640">MCDCPHMSNVLPWGTMAFDVQLTSVATSKYRNDTIRFPCSAGCGPCEAAGLQKQPFVVYPLAPEGTSEIQYTPKNGLKPRWRTDKRCDRKELAADGVWKVSLLVGADAIVVVHKEDGLVQKNASIEKLRKPTGSNERAARPATWGRRDLRSRGCPRGWRQMTPEYLQFRSGLSTDK</sequence>
<evidence type="ECO:0000313" key="2">
    <source>
        <dbReference type="Proteomes" id="UP000287651"/>
    </source>
</evidence>
<comment type="caution">
    <text evidence="1">The sequence shown here is derived from an EMBL/GenBank/DDBJ whole genome shotgun (WGS) entry which is preliminary data.</text>
</comment>
<evidence type="ECO:0000313" key="1">
    <source>
        <dbReference type="EMBL" id="RRT43461.1"/>
    </source>
</evidence>
<reference evidence="1 2" key="1">
    <citation type="journal article" date="2014" name="Agronomy (Basel)">
        <title>A Draft Genome Sequence for Ensete ventricosum, the Drought-Tolerant Tree Against Hunger.</title>
        <authorList>
            <person name="Harrison J."/>
            <person name="Moore K.A."/>
            <person name="Paszkiewicz K."/>
            <person name="Jones T."/>
            <person name="Grant M."/>
            <person name="Ambacheew D."/>
            <person name="Muzemil S."/>
            <person name="Studholme D.J."/>
        </authorList>
    </citation>
    <scope>NUCLEOTIDE SEQUENCE [LARGE SCALE GENOMIC DNA]</scope>
</reference>
<accession>A0A426XVY0</accession>
<gene>
    <name evidence="1" type="ORF">B296_00036991</name>
</gene>
<dbReference type="AlphaFoldDB" id="A0A426XVY0"/>
<protein>
    <submittedName>
        <fullName evidence="1">Uncharacterized protein</fullName>
    </submittedName>
</protein>